<comment type="function">
    <text evidence="2">One of several proteins that assist in the late maturation steps of the functional core of the 30S ribosomal subunit. Associates with free 30S ribosomal subunits (but not with 30S subunits that are part of 70S ribosomes or polysomes). Required for efficient processing of 16S rRNA. May interact with the 5'-terminal helix region of 16S rRNA.</text>
</comment>
<dbReference type="GO" id="GO:0043024">
    <property type="term" value="F:ribosomal small subunit binding"/>
    <property type="evidence" value="ECO:0007669"/>
    <property type="project" value="TreeGrafter"/>
</dbReference>
<dbReference type="PANTHER" id="PTHR33515">
    <property type="entry name" value="RIBOSOME-BINDING FACTOR A, CHLOROPLASTIC-RELATED"/>
    <property type="match status" value="1"/>
</dbReference>
<dbReference type="GO" id="GO:0030490">
    <property type="term" value="P:maturation of SSU-rRNA"/>
    <property type="evidence" value="ECO:0007669"/>
    <property type="project" value="UniProtKB-UniRule"/>
</dbReference>
<comment type="similarity">
    <text evidence="2">Belongs to the RbfA family.</text>
</comment>
<comment type="subcellular location">
    <subcellularLocation>
        <location evidence="2">Cytoplasm</location>
    </subcellularLocation>
</comment>
<dbReference type="EMBL" id="BAET01000007">
    <property type="protein sequence ID" value="GAB54837.1"/>
    <property type="molecule type" value="Genomic_DNA"/>
</dbReference>
<comment type="caution">
    <text evidence="4">The sequence shown here is derived from an EMBL/GenBank/DDBJ whole genome shotgun (WGS) entry which is preliminary data.</text>
</comment>
<dbReference type="Proteomes" id="UP000053586">
    <property type="component" value="Unassembled WGS sequence"/>
</dbReference>
<dbReference type="PANTHER" id="PTHR33515:SF1">
    <property type="entry name" value="RIBOSOME-BINDING FACTOR A, CHLOROPLASTIC-RELATED"/>
    <property type="match status" value="1"/>
</dbReference>
<name>H5T960_9ALTE</name>
<keyword evidence="5" id="KW-1185">Reference proteome</keyword>
<dbReference type="STRING" id="56804.BAE46_08420"/>
<reference evidence="4 5" key="2">
    <citation type="journal article" date="2017" name="Antonie Van Leeuwenhoek">
        <title>Rhizobium rhizosphaerae sp. nov., a novel species isolated from rice rhizosphere.</title>
        <authorList>
            <person name="Zhao J.J."/>
            <person name="Zhang J."/>
            <person name="Zhang R.J."/>
            <person name="Zhang C.W."/>
            <person name="Yin H.Q."/>
            <person name="Zhang X.X."/>
        </authorList>
    </citation>
    <scope>NUCLEOTIDE SEQUENCE [LARGE SCALE GENOMIC DNA]</scope>
    <source>
        <strain evidence="4 5">ACAM 611</strain>
    </source>
</reference>
<organism evidence="4 5">
    <name type="scientific">Glaciecola punicea ACAM 611</name>
    <dbReference type="NCBI Taxonomy" id="1121923"/>
    <lineage>
        <taxon>Bacteria</taxon>
        <taxon>Pseudomonadati</taxon>
        <taxon>Pseudomonadota</taxon>
        <taxon>Gammaproteobacteria</taxon>
        <taxon>Alteromonadales</taxon>
        <taxon>Alteromonadaceae</taxon>
        <taxon>Glaciecola</taxon>
    </lineage>
</organism>
<comment type="subunit">
    <text evidence="2">Monomer. Binds 30S ribosomal subunits, but not 50S ribosomal subunits or 70S ribosomes.</text>
</comment>
<keyword evidence="1 2" id="KW-0690">Ribosome biogenesis</keyword>
<dbReference type="HAMAP" id="MF_00003">
    <property type="entry name" value="RbfA"/>
    <property type="match status" value="1"/>
</dbReference>
<sequence length="144" mass="16303">MAREFSRTDRVGQQIHKEVASILQHEFKHREPEVGMITVSGVEVSRDLAHAKIFVTFYSNSPEKINDDFEKLQESKSFVRGLLGRRIRMRNVPAVHFFKDSSIEEGARISALVNIAVASDKAKHIGEENHDEASDTHSTKNSDE</sequence>
<dbReference type="PROSITE" id="PS01319">
    <property type="entry name" value="RBFA"/>
    <property type="match status" value="1"/>
</dbReference>
<dbReference type="Gene3D" id="3.30.300.20">
    <property type="match status" value="1"/>
</dbReference>
<reference evidence="4 5" key="1">
    <citation type="journal article" date="2012" name="J. Bacteriol.">
        <title>Genome sequence of proteorhodopsin-containing sea ice bacterium Glaciecola punicea ACAM 611T.</title>
        <authorList>
            <person name="Qin Q.-L."/>
            <person name="Xie B.-B."/>
            <person name="Shu Y.-L."/>
            <person name="Rong J.-C."/>
            <person name="Zhao D.-L."/>
            <person name="Zhang X.-Y."/>
            <person name="Chen X.-L."/>
            <person name="Zhou B.-C."/>
            <person name="Zhanga Y.-Z."/>
        </authorList>
    </citation>
    <scope>NUCLEOTIDE SEQUENCE [LARGE SCALE GENOMIC DNA]</scope>
    <source>
        <strain evidence="4 5">ACAM 611</strain>
    </source>
</reference>
<dbReference type="InterPro" id="IPR020053">
    <property type="entry name" value="Ribosome-bd_factorA_CS"/>
</dbReference>
<accession>H5T960</accession>
<evidence type="ECO:0000256" key="2">
    <source>
        <dbReference type="HAMAP-Rule" id="MF_00003"/>
    </source>
</evidence>
<dbReference type="eggNOG" id="COG0858">
    <property type="taxonomic scope" value="Bacteria"/>
</dbReference>
<proteinExistence type="inferred from homology"/>
<dbReference type="AlphaFoldDB" id="H5T960"/>
<dbReference type="NCBIfam" id="TIGR00082">
    <property type="entry name" value="rbfA"/>
    <property type="match status" value="1"/>
</dbReference>
<dbReference type="RefSeq" id="WP_006003372.1">
    <property type="nucleotide sequence ID" value="NZ_BAET01000007.1"/>
</dbReference>
<evidence type="ECO:0000256" key="3">
    <source>
        <dbReference type="SAM" id="MobiDB-lite"/>
    </source>
</evidence>
<dbReference type="GO" id="GO:0005829">
    <property type="term" value="C:cytosol"/>
    <property type="evidence" value="ECO:0007669"/>
    <property type="project" value="TreeGrafter"/>
</dbReference>
<dbReference type="InterPro" id="IPR023799">
    <property type="entry name" value="RbfA_dom_sf"/>
</dbReference>
<dbReference type="OrthoDB" id="307788at2"/>
<evidence type="ECO:0000313" key="4">
    <source>
        <dbReference type="EMBL" id="GAB54837.1"/>
    </source>
</evidence>
<dbReference type="SUPFAM" id="SSF89919">
    <property type="entry name" value="Ribosome-binding factor A, RbfA"/>
    <property type="match status" value="1"/>
</dbReference>
<dbReference type="Pfam" id="PF02033">
    <property type="entry name" value="RBFA"/>
    <property type="match status" value="1"/>
</dbReference>
<evidence type="ECO:0000256" key="1">
    <source>
        <dbReference type="ARBA" id="ARBA00022517"/>
    </source>
</evidence>
<keyword evidence="2" id="KW-0963">Cytoplasm</keyword>
<feature type="region of interest" description="Disordered" evidence="3">
    <location>
        <begin position="124"/>
        <end position="144"/>
    </location>
</feature>
<protein>
    <recommendedName>
        <fullName evidence="2">Ribosome-binding factor A</fullName>
    </recommendedName>
</protein>
<evidence type="ECO:0000313" key="5">
    <source>
        <dbReference type="Proteomes" id="UP000053586"/>
    </source>
</evidence>
<dbReference type="InterPro" id="IPR015946">
    <property type="entry name" value="KH_dom-like_a/b"/>
</dbReference>
<dbReference type="InterPro" id="IPR000238">
    <property type="entry name" value="RbfA"/>
</dbReference>
<gene>
    <name evidence="2 4" type="primary">rbfA</name>
    <name evidence="4" type="ORF">GPUN_0698</name>
</gene>